<evidence type="ECO:0000256" key="3">
    <source>
        <dbReference type="ARBA" id="ARBA00022729"/>
    </source>
</evidence>
<protein>
    <submittedName>
        <fullName evidence="7">SusD-like starch-binding protein associating with outer membrane</fullName>
    </submittedName>
</protein>
<dbReference type="RefSeq" id="WP_115815448.1">
    <property type="nucleotide sequence ID" value="NZ_CANKZP010000001.1"/>
</dbReference>
<evidence type="ECO:0000256" key="4">
    <source>
        <dbReference type="ARBA" id="ARBA00023136"/>
    </source>
</evidence>
<keyword evidence="3" id="KW-0732">Signal</keyword>
<dbReference type="InterPro" id="IPR012944">
    <property type="entry name" value="SusD_RagB_dom"/>
</dbReference>
<organism evidence="7 8">
    <name type="scientific">Winogradskyella eximia</name>
    <dbReference type="NCBI Taxonomy" id="262006"/>
    <lineage>
        <taxon>Bacteria</taxon>
        <taxon>Pseudomonadati</taxon>
        <taxon>Bacteroidota</taxon>
        <taxon>Flavobacteriia</taxon>
        <taxon>Flavobacteriales</taxon>
        <taxon>Flavobacteriaceae</taxon>
        <taxon>Winogradskyella</taxon>
    </lineage>
</organism>
<sequence length="512" mass="57873">MKNIFKFRIILFILPVFLFTCEDNLDEEQELIVLTGQIDYTSEDGAFGALIGAYEKFQSVGWEQIPLLAVRGDDVNAGGLGDQQGFADTDNYIYDNSYWMYNSIFENWSQDILQITSQIESLERFRDGGVNSALIDQYIAECKVLRGFITLELSRLFGDVYKIQTTDQTQIEVLPKDELMVWISTQMDEAIPNLLDVAPSQRTDLPGGITSYTALTVKAMANLEIGNYQNVADATGEIINSNAFQLFDDYYHLFKTDGKLANENILEIQYSDFGQASGENVSHLFAFYGPQNWTAAVPEATSGWGFYEPSFKFIKFMLDRGETVRLETSVLFTDRGIAELQTDPAYATLPSWISNTTRDGDVINDYSRAYQASGKHYLPSMELTSGRTDYGTNKNYTVIRYAEVLLMYAEALTRGATGTAGTADNAVNEVRNRAGLGNLSGVTSDQVMDEKFAELAMEWGIRYHDMVRLEKTEELSYDGRTFTMQKAYLPYPQEQLDQSYILNDYYQSQQNN</sequence>
<dbReference type="InterPro" id="IPR011990">
    <property type="entry name" value="TPR-like_helical_dom_sf"/>
</dbReference>
<evidence type="ECO:0000256" key="2">
    <source>
        <dbReference type="ARBA" id="ARBA00006275"/>
    </source>
</evidence>
<dbReference type="OrthoDB" id="5694214at2"/>
<keyword evidence="5" id="KW-0998">Cell outer membrane</keyword>
<gene>
    <name evidence="7" type="ORF">DFQ10_10170</name>
</gene>
<dbReference type="Proteomes" id="UP000256980">
    <property type="component" value="Unassembled WGS sequence"/>
</dbReference>
<evidence type="ECO:0000256" key="5">
    <source>
        <dbReference type="ARBA" id="ARBA00023237"/>
    </source>
</evidence>
<dbReference type="GO" id="GO:0009279">
    <property type="term" value="C:cell outer membrane"/>
    <property type="evidence" value="ECO:0007669"/>
    <property type="project" value="UniProtKB-SubCell"/>
</dbReference>
<keyword evidence="8" id="KW-1185">Reference proteome</keyword>
<comment type="subcellular location">
    <subcellularLocation>
        <location evidence="1">Cell outer membrane</location>
    </subcellularLocation>
</comment>
<comment type="caution">
    <text evidence="7">The sequence shown here is derived from an EMBL/GenBank/DDBJ whole genome shotgun (WGS) entry which is preliminary data.</text>
</comment>
<accession>A0A3D9H9Y9</accession>
<dbReference type="SUPFAM" id="SSF48452">
    <property type="entry name" value="TPR-like"/>
    <property type="match status" value="1"/>
</dbReference>
<keyword evidence="4" id="KW-0472">Membrane</keyword>
<name>A0A3D9H9Y9_9FLAO</name>
<evidence type="ECO:0000256" key="1">
    <source>
        <dbReference type="ARBA" id="ARBA00004442"/>
    </source>
</evidence>
<dbReference type="Gene3D" id="1.25.40.390">
    <property type="match status" value="1"/>
</dbReference>
<evidence type="ECO:0000313" key="8">
    <source>
        <dbReference type="Proteomes" id="UP000256980"/>
    </source>
</evidence>
<evidence type="ECO:0000259" key="6">
    <source>
        <dbReference type="Pfam" id="PF07980"/>
    </source>
</evidence>
<comment type="similarity">
    <text evidence="2">Belongs to the SusD family.</text>
</comment>
<dbReference type="AlphaFoldDB" id="A0A3D9H9Y9"/>
<proteinExistence type="inferred from homology"/>
<dbReference type="EMBL" id="QRDV01000001">
    <property type="protein sequence ID" value="RED46302.1"/>
    <property type="molecule type" value="Genomic_DNA"/>
</dbReference>
<feature type="domain" description="RagB/SusD" evidence="6">
    <location>
        <begin position="325"/>
        <end position="477"/>
    </location>
</feature>
<dbReference type="Pfam" id="PF07980">
    <property type="entry name" value="SusD_RagB"/>
    <property type="match status" value="1"/>
</dbReference>
<reference evidence="7 8" key="1">
    <citation type="submission" date="2018-07" db="EMBL/GenBank/DDBJ databases">
        <title>Genomic Encyclopedia of Type Strains, Phase III (KMG-III): the genomes of soil and plant-associated and newly described type strains.</title>
        <authorList>
            <person name="Whitman W."/>
        </authorList>
    </citation>
    <scope>NUCLEOTIDE SEQUENCE [LARGE SCALE GENOMIC DNA]</scope>
    <source>
        <strain evidence="7 8">CECT 7946</strain>
    </source>
</reference>
<evidence type="ECO:0000313" key="7">
    <source>
        <dbReference type="EMBL" id="RED46302.1"/>
    </source>
</evidence>